<organism evidence="2 3">
    <name type="scientific">Fulvitalea axinellae</name>
    <dbReference type="NCBI Taxonomy" id="1182444"/>
    <lineage>
        <taxon>Bacteria</taxon>
        <taxon>Pseudomonadati</taxon>
        <taxon>Bacteroidota</taxon>
        <taxon>Cytophagia</taxon>
        <taxon>Cytophagales</taxon>
        <taxon>Persicobacteraceae</taxon>
        <taxon>Fulvitalea</taxon>
    </lineage>
</organism>
<evidence type="ECO:0000313" key="2">
    <source>
        <dbReference type="EMBL" id="BDD12612.1"/>
    </source>
</evidence>
<dbReference type="Proteomes" id="UP001348817">
    <property type="component" value="Plasmid pFA5"/>
</dbReference>
<dbReference type="AlphaFoldDB" id="A0AAU9CXS8"/>
<keyword evidence="3" id="KW-1185">Reference proteome</keyword>
<evidence type="ECO:0000256" key="1">
    <source>
        <dbReference type="SAM" id="MobiDB-lite"/>
    </source>
</evidence>
<keyword evidence="2" id="KW-0614">Plasmid</keyword>
<dbReference type="EMBL" id="AP025319">
    <property type="protein sequence ID" value="BDD12612.1"/>
    <property type="molecule type" value="Genomic_DNA"/>
</dbReference>
<geneLocation type="plasmid" evidence="2 3">
    <name>pFA5</name>
</geneLocation>
<sequence>MFSSKSGNVRKLRLVGGASARSVSPGGASVGVAPIQAMIRPARVRRDMHAYITEGEGKKMALHLPLRSGEMILVDEPSPEKDVAESATATDQDEVVWLRCILQGSRDISWVRAETVELEPIPKDFADLSEYLTDYWLPPEGGHWHGYAEGLSRFMGFFTLMIRPKKEKPSLTEEEEASVMKAMVWTIRHKMPATSSRLEREGSDRIYLDHESLDALPTSKEYKHNILNIHAWRPKSKDVQVPTGASQGMKELTLERRATLERPETPQEFCFYLNVVPTAFPMVLDYLAPLISPASEMATSYVSSIHITPVQKAFRRTDNFSIHVESAEGFKQISLALRSLAEEHPEYFHEEVYRLTEALAPGIGWSEGTNFSQVWEMDDAMLRSVYRFYGRVREKVDKHKGWRLFQKRDTDEVKRKWRKLEELLEAGIKKRDSISPDGEKVDKADLRKMDKLYNELVGEEGALSGHVVEWMDHYEAIRKKRNQEIKTFMSMRVSAIHEALASGPTSLDEAFLRTRAEFDKRDLDFFHPHRNKEVSPYRDEDMLLIENMGASGAEDSSLYVGFVPIKGDARVKLKSESGKKEEVSAGGEPTFNVQEAVRKKSGGGGKVQFDDGGFDFL</sequence>
<feature type="region of interest" description="Disordered" evidence="1">
    <location>
        <begin position="598"/>
        <end position="617"/>
    </location>
</feature>
<evidence type="ECO:0000313" key="3">
    <source>
        <dbReference type="Proteomes" id="UP001348817"/>
    </source>
</evidence>
<reference evidence="2 3" key="1">
    <citation type="submission" date="2021-12" db="EMBL/GenBank/DDBJ databases">
        <title>Genome sequencing of bacteria with rrn-lacking chromosome and rrn-plasmid.</title>
        <authorList>
            <person name="Anda M."/>
            <person name="Iwasaki W."/>
        </authorList>
    </citation>
    <scope>NUCLEOTIDE SEQUENCE [LARGE SCALE GENOMIC DNA]</scope>
    <source>
        <strain evidence="2 3">DSM 100852</strain>
        <plasmid evidence="2 3">pFA5</plasmid>
    </source>
</reference>
<dbReference type="KEGG" id="fax:FUAX_50440"/>
<accession>A0AAU9CXS8</accession>
<protein>
    <submittedName>
        <fullName evidence="2">Uncharacterized protein</fullName>
    </submittedName>
</protein>
<proteinExistence type="predicted"/>
<name>A0AAU9CXS8_9BACT</name>
<dbReference type="RefSeq" id="WP_338395762.1">
    <property type="nucleotide sequence ID" value="NZ_AP025319.1"/>
</dbReference>
<gene>
    <name evidence="2" type="ORF">FUAX_50440</name>
</gene>